<dbReference type="InterPro" id="IPR011990">
    <property type="entry name" value="TPR-like_helical_dom_sf"/>
</dbReference>
<evidence type="ECO:0000256" key="2">
    <source>
        <dbReference type="SAM" id="MobiDB-lite"/>
    </source>
</evidence>
<dbReference type="Gene3D" id="1.25.40.10">
    <property type="entry name" value="Tetratricopeptide repeat domain"/>
    <property type="match status" value="1"/>
</dbReference>
<keyword evidence="3" id="KW-0378">Hydrolase</keyword>
<dbReference type="Pfam" id="PF14559">
    <property type="entry name" value="TPR_19"/>
    <property type="match status" value="1"/>
</dbReference>
<dbReference type="RefSeq" id="WP_173084802.1">
    <property type="nucleotide sequence ID" value="NZ_BLTE01000010.1"/>
</dbReference>
<keyword evidence="1" id="KW-0802">TPR repeat</keyword>
<comment type="caution">
    <text evidence="3">The sequence shown here is derived from an EMBL/GenBank/DDBJ whole genome shotgun (WGS) entry which is preliminary data.</text>
</comment>
<protein>
    <submittedName>
        <fullName evidence="3">Beta-barrel assembly-enhancing protease</fullName>
        <ecNumber evidence="3">3.4.-.-</ecNumber>
    </submittedName>
</protein>
<name>A0A6V8M2B0_9BACT</name>
<dbReference type="PROSITE" id="PS50005">
    <property type="entry name" value="TPR"/>
    <property type="match status" value="1"/>
</dbReference>
<dbReference type="Proteomes" id="UP000494245">
    <property type="component" value="Unassembled WGS sequence"/>
</dbReference>
<reference evidence="3 4" key="1">
    <citation type="submission" date="2020-04" db="EMBL/GenBank/DDBJ databases">
        <authorList>
            <consortium name="Desulfovibrio sp. FSS-1 genome sequencing consortium"/>
            <person name="Shimoshige H."/>
            <person name="Kobayashi H."/>
            <person name="Maekawa T."/>
        </authorList>
    </citation>
    <scope>NUCLEOTIDE SEQUENCE [LARGE SCALE GENOMIC DNA]</scope>
    <source>
        <strain evidence="3 4">SIID29052-01</strain>
    </source>
</reference>
<gene>
    <name evidence="3" type="primary">bepA_7</name>
    <name evidence="3" type="ORF">NNJEOMEG_02432</name>
</gene>
<keyword evidence="4" id="KW-1185">Reference proteome</keyword>
<accession>A0A6V8M2B0</accession>
<dbReference type="SUPFAM" id="SSF48452">
    <property type="entry name" value="TPR-like"/>
    <property type="match status" value="1"/>
</dbReference>
<organism evidence="3 4">
    <name type="scientific">Fundidesulfovibrio magnetotacticus</name>
    <dbReference type="NCBI Taxonomy" id="2730080"/>
    <lineage>
        <taxon>Bacteria</taxon>
        <taxon>Pseudomonadati</taxon>
        <taxon>Thermodesulfobacteriota</taxon>
        <taxon>Desulfovibrionia</taxon>
        <taxon>Desulfovibrionales</taxon>
        <taxon>Desulfovibrionaceae</taxon>
        <taxon>Fundidesulfovibrio</taxon>
    </lineage>
</organism>
<feature type="region of interest" description="Disordered" evidence="2">
    <location>
        <begin position="132"/>
        <end position="159"/>
    </location>
</feature>
<dbReference type="GO" id="GO:0006508">
    <property type="term" value="P:proteolysis"/>
    <property type="evidence" value="ECO:0007669"/>
    <property type="project" value="UniProtKB-KW"/>
</dbReference>
<sequence>MTSKIDFYREVLADDPNSRVFFPLAKMLAEQGETEEAVDVLRASIAFHPGHQEARFLLVELCSRLGRDEEAATAFEGLSSLLSNYPSVWTLWASKATGLSRDSALALRFLALALAGREVSWLEVLEKGLGSTSAAPAPAQTRDKADAEEATPQPGDDFSLRGAGEVMALTQHLDAPGKRTPPQPECVQAASASVKTRTMAELLASHGDYASALEIYGELCRLASTSQDRAILETRMAELKALMESGSAAPKPQAAAPAKAKVKLVSMLEALANRLDARATA</sequence>
<dbReference type="AlphaFoldDB" id="A0A6V8M2B0"/>
<feature type="repeat" description="TPR" evidence="1">
    <location>
        <begin position="18"/>
        <end position="51"/>
    </location>
</feature>
<dbReference type="EC" id="3.4.-.-" evidence="3"/>
<proteinExistence type="predicted"/>
<keyword evidence="3" id="KW-0645">Protease</keyword>
<dbReference type="InterPro" id="IPR019734">
    <property type="entry name" value="TPR_rpt"/>
</dbReference>
<evidence type="ECO:0000256" key="1">
    <source>
        <dbReference type="PROSITE-ProRule" id="PRU00339"/>
    </source>
</evidence>
<dbReference type="GO" id="GO:0008233">
    <property type="term" value="F:peptidase activity"/>
    <property type="evidence" value="ECO:0007669"/>
    <property type="project" value="UniProtKB-KW"/>
</dbReference>
<dbReference type="EMBL" id="BLTE01000010">
    <property type="protein sequence ID" value="GFK94585.1"/>
    <property type="molecule type" value="Genomic_DNA"/>
</dbReference>
<reference evidence="3 4" key="2">
    <citation type="submission" date="2020-05" db="EMBL/GenBank/DDBJ databases">
        <title>Draft genome sequence of Desulfovibrio sp. strainFSS-1.</title>
        <authorList>
            <person name="Shimoshige H."/>
            <person name="Kobayashi H."/>
            <person name="Maekawa T."/>
        </authorList>
    </citation>
    <scope>NUCLEOTIDE SEQUENCE [LARGE SCALE GENOMIC DNA]</scope>
    <source>
        <strain evidence="3 4">SIID29052-01</strain>
    </source>
</reference>
<evidence type="ECO:0000313" key="3">
    <source>
        <dbReference type="EMBL" id="GFK94585.1"/>
    </source>
</evidence>
<evidence type="ECO:0000313" key="4">
    <source>
        <dbReference type="Proteomes" id="UP000494245"/>
    </source>
</evidence>